<dbReference type="Proteomes" id="UP001444625">
    <property type="component" value="Unassembled WGS sequence"/>
</dbReference>
<organism evidence="4 5">
    <name type="scientific">Ornithinibacillus xuwenensis</name>
    <dbReference type="NCBI Taxonomy" id="3144668"/>
    <lineage>
        <taxon>Bacteria</taxon>
        <taxon>Bacillati</taxon>
        <taxon>Bacillota</taxon>
        <taxon>Bacilli</taxon>
        <taxon>Bacillales</taxon>
        <taxon>Bacillaceae</taxon>
        <taxon>Ornithinibacillus</taxon>
    </lineage>
</organism>
<feature type="domain" description="NAD-dependent epimerase/dehydratase" evidence="2">
    <location>
        <begin position="4"/>
        <end position="211"/>
    </location>
</feature>
<dbReference type="CDD" id="cd05242">
    <property type="entry name" value="SDR_a8"/>
    <property type="match status" value="1"/>
</dbReference>
<dbReference type="Pfam" id="PF01370">
    <property type="entry name" value="Epimerase"/>
    <property type="match status" value="1"/>
</dbReference>
<dbReference type="Gene3D" id="3.40.50.720">
    <property type="entry name" value="NAD(P)-binding Rossmann-like Domain"/>
    <property type="match status" value="1"/>
</dbReference>
<dbReference type="SUPFAM" id="SSF51735">
    <property type="entry name" value="NAD(P)-binding Rossmann-fold domains"/>
    <property type="match status" value="1"/>
</dbReference>
<name>A0ABU9XJ56_9BACI</name>
<proteinExistence type="inferred from homology"/>
<evidence type="ECO:0000256" key="1">
    <source>
        <dbReference type="ARBA" id="ARBA00009353"/>
    </source>
</evidence>
<accession>A0ABU9XJ56</accession>
<feature type="domain" description="DUF1731" evidence="3">
    <location>
        <begin position="247"/>
        <end position="292"/>
    </location>
</feature>
<evidence type="ECO:0000313" key="4">
    <source>
        <dbReference type="EMBL" id="MEN2768283.1"/>
    </source>
</evidence>
<keyword evidence="5" id="KW-1185">Reference proteome</keyword>
<dbReference type="RefSeq" id="WP_345825761.1">
    <property type="nucleotide sequence ID" value="NZ_JBDIML010000004.1"/>
</dbReference>
<dbReference type="InterPro" id="IPR013549">
    <property type="entry name" value="DUF1731"/>
</dbReference>
<dbReference type="PANTHER" id="PTHR11092:SF0">
    <property type="entry name" value="EPIMERASE FAMILY PROTEIN SDR39U1"/>
    <property type="match status" value="1"/>
</dbReference>
<dbReference type="PANTHER" id="PTHR11092">
    <property type="entry name" value="SUGAR NUCLEOTIDE EPIMERASE RELATED"/>
    <property type="match status" value="1"/>
</dbReference>
<gene>
    <name evidence="4" type="ORF">ABC228_13965</name>
</gene>
<dbReference type="NCBIfam" id="TIGR01777">
    <property type="entry name" value="yfcH"/>
    <property type="match status" value="1"/>
</dbReference>
<comment type="caution">
    <text evidence="4">The sequence shown here is derived from an EMBL/GenBank/DDBJ whole genome shotgun (WGS) entry which is preliminary data.</text>
</comment>
<evidence type="ECO:0000313" key="5">
    <source>
        <dbReference type="Proteomes" id="UP001444625"/>
    </source>
</evidence>
<dbReference type="InterPro" id="IPR010099">
    <property type="entry name" value="SDR39U1"/>
</dbReference>
<protein>
    <submittedName>
        <fullName evidence="4">TIGR01777 family oxidoreductase</fullName>
    </submittedName>
</protein>
<dbReference type="InterPro" id="IPR036291">
    <property type="entry name" value="NAD(P)-bd_dom_sf"/>
</dbReference>
<dbReference type="InterPro" id="IPR001509">
    <property type="entry name" value="Epimerase_deHydtase"/>
</dbReference>
<reference evidence="4 5" key="1">
    <citation type="submission" date="2024-05" db="EMBL/GenBank/DDBJ databases">
        <authorList>
            <person name="Haq I."/>
            <person name="Ullah Z."/>
            <person name="Ahmad R."/>
            <person name="Li M."/>
            <person name="Tong Y."/>
        </authorList>
    </citation>
    <scope>NUCLEOTIDE SEQUENCE [LARGE SCALE GENOMIC DNA]</scope>
    <source>
        <strain evidence="4 5">16A2E</strain>
    </source>
</reference>
<dbReference type="EMBL" id="JBDIML010000004">
    <property type="protein sequence ID" value="MEN2768283.1"/>
    <property type="molecule type" value="Genomic_DNA"/>
</dbReference>
<dbReference type="Pfam" id="PF08338">
    <property type="entry name" value="DUF1731"/>
    <property type="match status" value="1"/>
</dbReference>
<evidence type="ECO:0000259" key="3">
    <source>
        <dbReference type="Pfam" id="PF08338"/>
    </source>
</evidence>
<evidence type="ECO:0000259" key="2">
    <source>
        <dbReference type="Pfam" id="PF01370"/>
    </source>
</evidence>
<sequence>MNYLLTGGTGFVGMELVNKLTSLGHHCYVLTRSPEKYCNTSLTTYVTFRDIANLSQIDGVINLAGETLFGYWTKNKKEKILTSRIETTQRIVDLMKQMEQKPNVFVSGSAVGFYGISDDSIFTEETKKPGNDFLAHVVVEWEKTAKQAEELGIRTVYTRFGVILGKDGGALGLMALPTKLFAGGKVGTGEQWMSWVHLEDVVEMILFSLFNDQISGPLNVTAPNPARNKEFNQTLAKSLKRPYWFPTPGPLIRLVTGEMSQLVLKGQYVLPNKALDNGYEFVYPDLEKALQQCFGHVKKN</sequence>
<comment type="similarity">
    <text evidence="1">Belongs to the NAD(P)-dependent epimerase/dehydratase family. SDR39U1 subfamily.</text>
</comment>